<dbReference type="InterPro" id="IPR013094">
    <property type="entry name" value="AB_hydrolase_3"/>
</dbReference>
<dbReference type="InterPro" id="IPR029058">
    <property type="entry name" value="AB_hydrolase_fold"/>
</dbReference>
<evidence type="ECO:0000313" key="4">
    <source>
        <dbReference type="EMBL" id="RPF52163.1"/>
    </source>
</evidence>
<dbReference type="Proteomes" id="UP000276443">
    <property type="component" value="Unassembled WGS sequence"/>
</dbReference>
<name>A0A3N5B4B9_9BACI</name>
<protein>
    <submittedName>
        <fullName evidence="4">Acetyl esterase</fullName>
    </submittedName>
</protein>
<dbReference type="PANTHER" id="PTHR48081:SF8">
    <property type="entry name" value="ALPHA_BETA HYDROLASE FOLD-3 DOMAIN-CONTAINING PROTEIN-RELATED"/>
    <property type="match status" value="1"/>
</dbReference>
<gene>
    <name evidence="4" type="ORF">EDC24_2153</name>
</gene>
<comment type="caution">
    <text evidence="4">The sequence shown here is derived from an EMBL/GenBank/DDBJ whole genome shotgun (WGS) entry which is preliminary data.</text>
</comment>
<proteinExistence type="inferred from homology"/>
<dbReference type="Gene3D" id="3.40.50.1820">
    <property type="entry name" value="alpha/beta hydrolase"/>
    <property type="match status" value="1"/>
</dbReference>
<dbReference type="OrthoDB" id="9815425at2"/>
<dbReference type="FunFam" id="3.40.50.1820:FF:000089">
    <property type="entry name" value="Alpha/beta hydrolase"/>
    <property type="match status" value="1"/>
</dbReference>
<comment type="similarity">
    <text evidence="1">Belongs to the 'GDXG' lipolytic enzyme family.</text>
</comment>
<reference evidence="4 5" key="1">
    <citation type="submission" date="2018-11" db="EMBL/GenBank/DDBJ databases">
        <title>Genomic Encyclopedia of Type Strains, Phase IV (KMG-IV): sequencing the most valuable type-strain genomes for metagenomic binning, comparative biology and taxonomic classification.</title>
        <authorList>
            <person name="Goeker M."/>
        </authorList>
    </citation>
    <scope>NUCLEOTIDE SEQUENCE [LARGE SCALE GENOMIC DNA]</scope>
    <source>
        <strain evidence="4 5">DSM 18090</strain>
    </source>
</reference>
<feature type="domain" description="Alpha/beta hydrolase fold-3" evidence="3">
    <location>
        <begin position="79"/>
        <end position="284"/>
    </location>
</feature>
<keyword evidence="5" id="KW-1185">Reference proteome</keyword>
<dbReference type="InterPro" id="IPR050300">
    <property type="entry name" value="GDXG_lipolytic_enzyme"/>
</dbReference>
<evidence type="ECO:0000313" key="5">
    <source>
        <dbReference type="Proteomes" id="UP000276443"/>
    </source>
</evidence>
<sequence length="315" mass="35624">MANLNEASKVYLELFKEMPDFTLMEPEEIRNLFEDMPLGDYEPEEVAHVEDRTITARDGYKIPIRVYTPEGEGPFPVFIYYHGGGWVLGDLDFADSSCRILANELNRVVISVDYRLAPEHKYPTPLEDCYNALEWVYANPIEIDGDVSNLVIGGDSAGGNLAGAVSMLSKDREGPPISAQVLIYPVTNLSYDTSSYEEFKEGYGLDRDLMKWFGEHYVKEENDYFNPYVAPLTCQDLSGLPPAFVIVAENDVLRDEGLAYARRLKEAGVKMDAKLELGVIHGFFTNVLFFEKQVYQTVRKINHFLADVTQKVAEK</sequence>
<organism evidence="4 5">
    <name type="scientific">Aquisalibacillus elongatus</name>
    <dbReference type="NCBI Taxonomy" id="485577"/>
    <lineage>
        <taxon>Bacteria</taxon>
        <taxon>Bacillati</taxon>
        <taxon>Bacillota</taxon>
        <taxon>Bacilli</taxon>
        <taxon>Bacillales</taxon>
        <taxon>Bacillaceae</taxon>
        <taxon>Aquisalibacillus</taxon>
    </lineage>
</organism>
<keyword evidence="2" id="KW-0378">Hydrolase</keyword>
<evidence type="ECO:0000259" key="3">
    <source>
        <dbReference type="Pfam" id="PF07859"/>
    </source>
</evidence>
<evidence type="ECO:0000256" key="2">
    <source>
        <dbReference type="ARBA" id="ARBA00022801"/>
    </source>
</evidence>
<dbReference type="RefSeq" id="WP_124222350.1">
    <property type="nucleotide sequence ID" value="NZ_RKRF01000010.1"/>
</dbReference>
<dbReference type="PANTHER" id="PTHR48081">
    <property type="entry name" value="AB HYDROLASE SUPERFAMILY PROTEIN C4A8.06C"/>
    <property type="match status" value="1"/>
</dbReference>
<dbReference type="GO" id="GO:0016787">
    <property type="term" value="F:hydrolase activity"/>
    <property type="evidence" value="ECO:0007669"/>
    <property type="project" value="UniProtKB-KW"/>
</dbReference>
<dbReference type="Pfam" id="PF07859">
    <property type="entry name" value="Abhydrolase_3"/>
    <property type="match status" value="1"/>
</dbReference>
<dbReference type="SUPFAM" id="SSF53474">
    <property type="entry name" value="alpha/beta-Hydrolases"/>
    <property type="match status" value="1"/>
</dbReference>
<dbReference type="AlphaFoldDB" id="A0A3N5B4B9"/>
<dbReference type="EMBL" id="RKRF01000010">
    <property type="protein sequence ID" value="RPF52163.1"/>
    <property type="molecule type" value="Genomic_DNA"/>
</dbReference>
<accession>A0A3N5B4B9</accession>
<evidence type="ECO:0000256" key="1">
    <source>
        <dbReference type="ARBA" id="ARBA00010515"/>
    </source>
</evidence>